<keyword evidence="3 9" id="KW-1003">Cell membrane</keyword>
<evidence type="ECO:0000256" key="1">
    <source>
        <dbReference type="ARBA" id="ARBA00004162"/>
    </source>
</evidence>
<keyword evidence="4 9" id="KW-0812">Transmembrane</keyword>
<dbReference type="OrthoDB" id="9813726at2"/>
<feature type="region of interest" description="Disordered" evidence="10">
    <location>
        <begin position="41"/>
        <end position="76"/>
    </location>
</feature>
<sequence>MLGMQELVIILLIVVLIFGAKRIPEIMSGLGKGIRSFKKNMEEDDTQIAPTTPPPQLDSTTAKGESGTAKDKIEPK</sequence>
<evidence type="ECO:0000256" key="7">
    <source>
        <dbReference type="ARBA" id="ARBA00023010"/>
    </source>
</evidence>
<keyword evidence="7 9" id="KW-0811">Translocation</keyword>
<dbReference type="Proteomes" id="UP000006055">
    <property type="component" value="Chromosome"/>
</dbReference>
<evidence type="ECO:0000256" key="6">
    <source>
        <dbReference type="ARBA" id="ARBA00022989"/>
    </source>
</evidence>
<dbReference type="KEGG" id="dti:Desti_1723"/>
<keyword evidence="6 9" id="KW-1133">Transmembrane helix</keyword>
<dbReference type="PANTHER" id="PTHR42982">
    <property type="entry name" value="SEC-INDEPENDENT PROTEIN TRANSLOCASE PROTEIN TATA"/>
    <property type="match status" value="1"/>
</dbReference>
<comment type="function">
    <text evidence="9">Part of the twin-arginine translocation (Tat) system that transports large folded proteins containing a characteristic twin-arginine motif in their signal peptide across membranes. TatA could form the protein-conducting channel of the Tat system.</text>
</comment>
<dbReference type="InterPro" id="IPR003369">
    <property type="entry name" value="TatA/B/E"/>
</dbReference>
<keyword evidence="5 9" id="KW-0653">Protein transport</keyword>
<keyword evidence="2 9" id="KW-0813">Transport</keyword>
<keyword evidence="9" id="KW-0997">Cell inner membrane</keyword>
<keyword evidence="12" id="KW-1185">Reference proteome</keyword>
<dbReference type="GO" id="GO:0043953">
    <property type="term" value="P:protein transport by the Tat complex"/>
    <property type="evidence" value="ECO:0007669"/>
    <property type="project" value="UniProtKB-UniRule"/>
</dbReference>
<evidence type="ECO:0000256" key="9">
    <source>
        <dbReference type="HAMAP-Rule" id="MF_00236"/>
    </source>
</evidence>
<evidence type="ECO:0000256" key="4">
    <source>
        <dbReference type="ARBA" id="ARBA00022692"/>
    </source>
</evidence>
<dbReference type="STRING" id="706587.Desti_1723"/>
<dbReference type="PANTHER" id="PTHR42982:SF1">
    <property type="entry name" value="SEC-INDEPENDENT PROTEIN TRANSLOCASE PROTEIN TATA"/>
    <property type="match status" value="1"/>
</dbReference>
<dbReference type="AlphaFoldDB" id="I4C4E2"/>
<dbReference type="eggNOG" id="COG1826">
    <property type="taxonomic scope" value="Bacteria"/>
</dbReference>
<comment type="subcellular location">
    <subcellularLocation>
        <location evidence="9">Cell inner membrane</location>
        <topology evidence="9">Single-pass membrane protein</topology>
    </subcellularLocation>
    <subcellularLocation>
        <location evidence="1">Cell membrane</location>
        <topology evidence="1">Single-pass membrane protein</topology>
    </subcellularLocation>
</comment>
<keyword evidence="8 9" id="KW-0472">Membrane</keyword>
<dbReference type="InterPro" id="IPR006312">
    <property type="entry name" value="TatA/E"/>
</dbReference>
<evidence type="ECO:0000256" key="8">
    <source>
        <dbReference type="ARBA" id="ARBA00023136"/>
    </source>
</evidence>
<dbReference type="GO" id="GO:0008320">
    <property type="term" value="F:protein transmembrane transporter activity"/>
    <property type="evidence" value="ECO:0007669"/>
    <property type="project" value="UniProtKB-UniRule"/>
</dbReference>
<dbReference type="Pfam" id="PF02416">
    <property type="entry name" value="TatA_B_E"/>
    <property type="match status" value="1"/>
</dbReference>
<accession>I4C4E2</accession>
<evidence type="ECO:0000256" key="3">
    <source>
        <dbReference type="ARBA" id="ARBA00022475"/>
    </source>
</evidence>
<evidence type="ECO:0000256" key="10">
    <source>
        <dbReference type="SAM" id="MobiDB-lite"/>
    </source>
</evidence>
<dbReference type="HAMAP" id="MF_00236">
    <property type="entry name" value="TatA_E"/>
    <property type="match status" value="1"/>
</dbReference>
<protein>
    <recommendedName>
        <fullName evidence="9">Sec-independent protein translocase protein TatA</fullName>
    </recommendedName>
</protein>
<dbReference type="Gene3D" id="1.20.5.3310">
    <property type="match status" value="1"/>
</dbReference>
<dbReference type="NCBIfam" id="TIGR01411">
    <property type="entry name" value="tatAE"/>
    <property type="match status" value="1"/>
</dbReference>
<evidence type="ECO:0000313" key="11">
    <source>
        <dbReference type="EMBL" id="AFM24433.1"/>
    </source>
</evidence>
<reference evidence="12" key="1">
    <citation type="submission" date="2012-06" db="EMBL/GenBank/DDBJ databases">
        <title>Complete sequence of chromosome of Desulfomonile tiedjei DSM 6799.</title>
        <authorList>
            <person name="Lucas S."/>
            <person name="Copeland A."/>
            <person name="Lapidus A."/>
            <person name="Glavina del Rio T."/>
            <person name="Dalin E."/>
            <person name="Tice H."/>
            <person name="Bruce D."/>
            <person name="Goodwin L."/>
            <person name="Pitluck S."/>
            <person name="Peters L."/>
            <person name="Ovchinnikova G."/>
            <person name="Zeytun A."/>
            <person name="Lu M."/>
            <person name="Kyrpides N."/>
            <person name="Mavromatis K."/>
            <person name="Ivanova N."/>
            <person name="Brettin T."/>
            <person name="Detter J.C."/>
            <person name="Han C."/>
            <person name="Larimer F."/>
            <person name="Land M."/>
            <person name="Hauser L."/>
            <person name="Markowitz V."/>
            <person name="Cheng J.-F."/>
            <person name="Hugenholtz P."/>
            <person name="Woyke T."/>
            <person name="Wu D."/>
            <person name="Spring S."/>
            <person name="Schroeder M."/>
            <person name="Brambilla E."/>
            <person name="Klenk H.-P."/>
            <person name="Eisen J.A."/>
        </authorList>
    </citation>
    <scope>NUCLEOTIDE SEQUENCE [LARGE SCALE GENOMIC DNA]</scope>
    <source>
        <strain evidence="12">ATCC 49306 / DSM 6799 / DCB-1</strain>
    </source>
</reference>
<evidence type="ECO:0000313" key="12">
    <source>
        <dbReference type="Proteomes" id="UP000006055"/>
    </source>
</evidence>
<evidence type="ECO:0000256" key="2">
    <source>
        <dbReference type="ARBA" id="ARBA00022448"/>
    </source>
</evidence>
<dbReference type="EMBL" id="CP003360">
    <property type="protein sequence ID" value="AFM24433.1"/>
    <property type="molecule type" value="Genomic_DNA"/>
</dbReference>
<comment type="similarity">
    <text evidence="9">Belongs to the TatA/E family.</text>
</comment>
<comment type="subunit">
    <text evidence="9">Forms a complex with TatC.</text>
</comment>
<proteinExistence type="inferred from homology"/>
<gene>
    <name evidence="9" type="primary">tatA</name>
    <name evidence="11" type="ordered locus">Desti_1723</name>
</gene>
<name>I4C4E2_DESTA</name>
<dbReference type="RefSeq" id="WP_014809580.1">
    <property type="nucleotide sequence ID" value="NC_018025.1"/>
</dbReference>
<evidence type="ECO:0000256" key="5">
    <source>
        <dbReference type="ARBA" id="ARBA00022927"/>
    </source>
</evidence>
<dbReference type="HOGENOM" id="CLU_086034_5_0_7"/>
<organism evidence="11 12">
    <name type="scientific">Desulfomonile tiedjei (strain ATCC 49306 / DSM 6799 / DCB-1)</name>
    <dbReference type="NCBI Taxonomy" id="706587"/>
    <lineage>
        <taxon>Bacteria</taxon>
        <taxon>Pseudomonadati</taxon>
        <taxon>Thermodesulfobacteriota</taxon>
        <taxon>Desulfomonilia</taxon>
        <taxon>Desulfomonilales</taxon>
        <taxon>Desulfomonilaceae</taxon>
        <taxon>Desulfomonile</taxon>
    </lineage>
</organism>
<dbReference type="GO" id="GO:0033281">
    <property type="term" value="C:TAT protein transport complex"/>
    <property type="evidence" value="ECO:0007669"/>
    <property type="project" value="UniProtKB-UniRule"/>
</dbReference>